<dbReference type="SUPFAM" id="SSF57850">
    <property type="entry name" value="RING/U-box"/>
    <property type="match status" value="1"/>
</dbReference>
<keyword evidence="8" id="KW-1185">Reference proteome</keyword>
<keyword evidence="1" id="KW-0479">Metal-binding</keyword>
<dbReference type="PANTHER" id="PTHR45969:SF69">
    <property type="entry name" value="FINGER DOMAIN PROTEIN, PUTATIVE (AFU_ORTHOLOGUE AFUA_3G12190)-RELATED"/>
    <property type="match status" value="1"/>
</dbReference>
<evidence type="ECO:0000259" key="6">
    <source>
        <dbReference type="PROSITE" id="PS50089"/>
    </source>
</evidence>
<sequence length="448" mass="48530">ISFRMPPVRHVPVEPPIPRVRTPGHPRRSIARPKEKDECSICICDLTEKTWVQLKPCKHFFHASCSNGWLETRDEKVDQTCPTCRDRTTHQVDERGEMSLMPFPFGKTGKPTKDVMMQHPQPATLQKLIRDTQNLVNVCCSFDTTGKSEEYVADVEARRAKLLARLGTLNVMLEEWNRGAWLPPPPVPVPPPGFDYMLLMHQQQQMLRQQQLHLLQLYQAPAGGGVARAGEPEAIRIVPGDLPRLGVIVERIVVDDAERQRNAPAPLNQQLVRPVAAVDAPAHQHANRPERPVAAVPPPPAFGMARPMPLAPSALERMMQERDAAYANRMANGPPAPAAAAVAARIVHPVLPLRAAFAAATAATLPRLFDPVALAPAAAVAANQNVGGPLAAAIAAVGVQSPSVPRAAPAAAAARPRPRQAAAVRAPPAGDEEAPGLRRSARIASQRR</sequence>
<organism evidence="7 8">
    <name type="scientific">Pristionchus entomophagus</name>
    <dbReference type="NCBI Taxonomy" id="358040"/>
    <lineage>
        <taxon>Eukaryota</taxon>
        <taxon>Metazoa</taxon>
        <taxon>Ecdysozoa</taxon>
        <taxon>Nematoda</taxon>
        <taxon>Chromadorea</taxon>
        <taxon>Rhabditida</taxon>
        <taxon>Rhabditina</taxon>
        <taxon>Diplogasteromorpha</taxon>
        <taxon>Diplogasteroidea</taxon>
        <taxon>Neodiplogasteridae</taxon>
        <taxon>Pristionchus</taxon>
    </lineage>
</organism>
<keyword evidence="3" id="KW-0862">Zinc</keyword>
<protein>
    <recommendedName>
        <fullName evidence="6">RING-type domain-containing protein</fullName>
    </recommendedName>
</protein>
<dbReference type="InterPro" id="IPR001841">
    <property type="entry name" value="Znf_RING"/>
</dbReference>
<gene>
    <name evidence="7" type="ORF">PENTCL1PPCAC_13793</name>
</gene>
<comment type="caution">
    <text evidence="7">The sequence shown here is derived from an EMBL/GenBank/DDBJ whole genome shotgun (WGS) entry which is preliminary data.</text>
</comment>
<proteinExistence type="predicted"/>
<feature type="domain" description="RING-type" evidence="6">
    <location>
        <begin position="39"/>
        <end position="85"/>
    </location>
</feature>
<dbReference type="Pfam" id="PF13639">
    <property type="entry name" value="zf-RING_2"/>
    <property type="match status" value="1"/>
</dbReference>
<evidence type="ECO:0000313" key="7">
    <source>
        <dbReference type="EMBL" id="GMS91618.1"/>
    </source>
</evidence>
<accession>A0AAV5TEW9</accession>
<evidence type="ECO:0000256" key="4">
    <source>
        <dbReference type="PROSITE-ProRule" id="PRU00175"/>
    </source>
</evidence>
<feature type="region of interest" description="Disordered" evidence="5">
    <location>
        <begin position="405"/>
        <end position="448"/>
    </location>
</feature>
<feature type="non-terminal residue" evidence="7">
    <location>
        <position position="1"/>
    </location>
</feature>
<evidence type="ECO:0000256" key="3">
    <source>
        <dbReference type="ARBA" id="ARBA00022833"/>
    </source>
</evidence>
<dbReference type="GO" id="GO:0016567">
    <property type="term" value="P:protein ubiquitination"/>
    <property type="evidence" value="ECO:0007669"/>
    <property type="project" value="TreeGrafter"/>
</dbReference>
<evidence type="ECO:0000256" key="2">
    <source>
        <dbReference type="ARBA" id="ARBA00022771"/>
    </source>
</evidence>
<dbReference type="AlphaFoldDB" id="A0AAV5TEW9"/>
<feature type="compositionally biased region" description="Low complexity" evidence="5">
    <location>
        <begin position="405"/>
        <end position="429"/>
    </location>
</feature>
<dbReference type="PANTHER" id="PTHR45969">
    <property type="entry name" value="RING ZINC FINGER PROTEIN-RELATED"/>
    <property type="match status" value="1"/>
</dbReference>
<dbReference type="PROSITE" id="PS50089">
    <property type="entry name" value="ZF_RING_2"/>
    <property type="match status" value="1"/>
</dbReference>
<dbReference type="GO" id="GO:0008270">
    <property type="term" value="F:zinc ion binding"/>
    <property type="evidence" value="ECO:0007669"/>
    <property type="project" value="UniProtKB-KW"/>
</dbReference>
<dbReference type="EMBL" id="BTSX01000004">
    <property type="protein sequence ID" value="GMS91618.1"/>
    <property type="molecule type" value="Genomic_DNA"/>
</dbReference>
<dbReference type="SMART" id="SM00184">
    <property type="entry name" value="RING"/>
    <property type="match status" value="1"/>
</dbReference>
<name>A0AAV5TEW9_9BILA</name>
<reference evidence="7" key="1">
    <citation type="submission" date="2023-10" db="EMBL/GenBank/DDBJ databases">
        <title>Genome assembly of Pristionchus species.</title>
        <authorList>
            <person name="Yoshida K."/>
            <person name="Sommer R.J."/>
        </authorList>
    </citation>
    <scope>NUCLEOTIDE SEQUENCE</scope>
    <source>
        <strain evidence="7">RS0144</strain>
    </source>
</reference>
<evidence type="ECO:0000256" key="1">
    <source>
        <dbReference type="ARBA" id="ARBA00022723"/>
    </source>
</evidence>
<evidence type="ECO:0000256" key="5">
    <source>
        <dbReference type="SAM" id="MobiDB-lite"/>
    </source>
</evidence>
<dbReference type="InterPro" id="IPR013083">
    <property type="entry name" value="Znf_RING/FYVE/PHD"/>
</dbReference>
<dbReference type="GO" id="GO:0061630">
    <property type="term" value="F:ubiquitin protein ligase activity"/>
    <property type="evidence" value="ECO:0007669"/>
    <property type="project" value="TreeGrafter"/>
</dbReference>
<feature type="compositionally biased region" description="Basic residues" evidence="5">
    <location>
        <begin position="439"/>
        <end position="448"/>
    </location>
</feature>
<evidence type="ECO:0000313" key="8">
    <source>
        <dbReference type="Proteomes" id="UP001432027"/>
    </source>
</evidence>
<dbReference type="Gene3D" id="3.30.40.10">
    <property type="entry name" value="Zinc/RING finger domain, C3HC4 (zinc finger)"/>
    <property type="match status" value="1"/>
</dbReference>
<keyword evidence="2 4" id="KW-0863">Zinc-finger</keyword>
<dbReference type="Proteomes" id="UP001432027">
    <property type="component" value="Unassembled WGS sequence"/>
</dbReference>